<evidence type="ECO:0000313" key="2">
    <source>
        <dbReference type="EMBL" id="AUQ98809.1"/>
    </source>
</evidence>
<evidence type="ECO:0000313" key="3">
    <source>
        <dbReference type="Proteomes" id="UP000236447"/>
    </source>
</evidence>
<sequence length="93" mass="9704">MTDHQSIVRDALQGIGLGPERVEAALNGSPIYGVSGLLNSLELVQFVTALGEVTRIDPTEFLSVGESGLNTVVSGISSLCGFLEARMCLPEGV</sequence>
<dbReference type="GeneID" id="57288190"/>
<dbReference type="EMBL" id="CP010705">
    <property type="protein sequence ID" value="AUQ94760.1"/>
    <property type="molecule type" value="Genomic_DNA"/>
</dbReference>
<dbReference type="EMBL" id="CP010725">
    <property type="protein sequence ID" value="AUQ98809.1"/>
    <property type="molecule type" value="Genomic_DNA"/>
</dbReference>
<dbReference type="RefSeq" id="WP_027247438.1">
    <property type="nucleotide sequence ID" value="NZ_CANLFJ010000001.1"/>
</dbReference>
<reference evidence="2 3" key="1">
    <citation type="journal article" date="2017" name="Front. Microbiol.">
        <title>Phaeobacter piscinae sp. nov., a species of the Roseobacter group and potential aquaculture probiont.</title>
        <authorList>
            <person name="Sonnenschein E.C."/>
            <person name="Phippen C.B.W."/>
            <person name="Nielsen K.F."/>
            <person name="Mateiu R.V."/>
            <person name="Melchiorsen J."/>
            <person name="Gram L."/>
            <person name="Overmann J."/>
            <person name="Freese H.M."/>
        </authorList>
    </citation>
    <scope>NUCLEOTIDE SEQUENCE [LARGE SCALE GENOMIC DNA]</scope>
    <source>
        <strain evidence="2 3">P88</strain>
    </source>
</reference>
<reference evidence="1 4" key="3">
    <citation type="journal article" date="2017" name="Int. J. Syst. Evol. Microbiol.">
        <title>Adaptation of Surface-Associated Bacteria to the Open Ocean: A Genomically Distinct Subpopulation of Phaeobacter gallaeciensis Colonizes Pacific Mesozooplankton.</title>
        <authorList>
            <person name="Freese H.M."/>
            <person name="Methner A."/>
            <person name="Overmann J."/>
        </authorList>
    </citation>
    <scope>NUCLEOTIDE SEQUENCE [LARGE SCALE GENOMIC DNA]</scope>
    <source>
        <strain evidence="1 4">P66</strain>
    </source>
</reference>
<reference evidence="3 4" key="2">
    <citation type="journal article" date="2017" name="Genome Biol. Evol.">
        <title>Trajectories and Drivers of Genome Evolution in Surface-Associated Marine Phaeobacter.</title>
        <authorList>
            <person name="Freese H.M."/>
            <person name="Sikorski J."/>
            <person name="Bunk B."/>
            <person name="Scheuner C."/>
            <person name="Meier-Kolthoff J.P."/>
            <person name="Sproer C."/>
            <person name="Gram L."/>
            <person name="Overmann J."/>
        </authorList>
    </citation>
    <scope>NUCLEOTIDE SEQUENCE [LARGE SCALE GENOMIC DNA]</scope>
    <source>
        <strain evidence="1 4">P66</strain>
        <strain evidence="2 3">P88</strain>
    </source>
</reference>
<name>A0A2I7LYW3_9RHOB</name>
<dbReference type="Proteomes" id="UP000236447">
    <property type="component" value="Chromosome"/>
</dbReference>
<organism evidence="2 3">
    <name type="scientific">Phaeobacter inhibens</name>
    <dbReference type="NCBI Taxonomy" id="221822"/>
    <lineage>
        <taxon>Bacteria</taxon>
        <taxon>Pseudomonadati</taxon>
        <taxon>Pseudomonadota</taxon>
        <taxon>Alphaproteobacteria</taxon>
        <taxon>Rhodobacterales</taxon>
        <taxon>Roseobacteraceae</taxon>
        <taxon>Phaeobacter</taxon>
    </lineage>
</organism>
<evidence type="ECO:0008006" key="5">
    <source>
        <dbReference type="Google" id="ProtNLM"/>
    </source>
</evidence>
<protein>
    <recommendedName>
        <fullName evidence="5">Carrier domain-containing protein</fullName>
    </recommendedName>
</protein>
<accession>A0A2I7LYW3</accession>
<proteinExistence type="predicted"/>
<evidence type="ECO:0000313" key="1">
    <source>
        <dbReference type="EMBL" id="AUQ94760.1"/>
    </source>
</evidence>
<dbReference type="Proteomes" id="UP000236536">
    <property type="component" value="Chromosome"/>
</dbReference>
<keyword evidence="4" id="KW-1185">Reference proteome</keyword>
<dbReference type="AlphaFoldDB" id="A0A2I7LYW3"/>
<gene>
    <name evidence="1" type="ORF">PhaeoP66_01983</name>
    <name evidence="2" type="ORF">PhaeoP88_01430</name>
</gene>
<evidence type="ECO:0000313" key="4">
    <source>
        <dbReference type="Proteomes" id="UP000236536"/>
    </source>
</evidence>